<dbReference type="GO" id="GO:0016747">
    <property type="term" value="F:acyltransferase activity, transferring groups other than amino-acyl groups"/>
    <property type="evidence" value="ECO:0007669"/>
    <property type="project" value="InterPro"/>
</dbReference>
<feature type="domain" description="Acyltransferase 3" evidence="2">
    <location>
        <begin position="9"/>
        <end position="334"/>
    </location>
</feature>
<organism evidence="3 4">
    <name type="scientific">Pacificimonas flava</name>
    <dbReference type="NCBI Taxonomy" id="1234595"/>
    <lineage>
        <taxon>Bacteria</taxon>
        <taxon>Pseudomonadati</taxon>
        <taxon>Pseudomonadota</taxon>
        <taxon>Alphaproteobacteria</taxon>
        <taxon>Sphingomonadales</taxon>
        <taxon>Sphingosinicellaceae</taxon>
        <taxon>Pacificimonas</taxon>
    </lineage>
</organism>
<sequence length="384" mass="42335">MPQGAERLDYLDGLRGLAALWVFLGHALLLTGFDIPILRHATYGVDLFILLSGFLMVFQFQLRSKFEDWSRPTTIISFWLRRFFRIAPLFYVLFAVALFMGPWLFELRAGIDSELGLHPQLPRRYLDASAANIAAHVSFLFGLIPQYSFRTPLPDWSIGLEMQFYAVFPFFLLVAERFGWRPVALTVGVAAAACVFGLDQLGVRFPMPAFLPLKLHLFLAGMLLAVARTRPRRWSFVVLAALFAAIPYGGPTDPGSLVTRVVIVLFFSALIFARDTGPAAAVRRYLSGRAAHWLGELSYSAYLIHLLVMTPVASAVLAAAGGSLAAPARFAVTVAEALPLTYGLSALTYAAFERPGQRLGRHTINALFGAKRGRPTDAERQAAP</sequence>
<dbReference type="InterPro" id="IPR002656">
    <property type="entry name" value="Acyl_transf_3_dom"/>
</dbReference>
<evidence type="ECO:0000256" key="1">
    <source>
        <dbReference type="SAM" id="Phobius"/>
    </source>
</evidence>
<keyword evidence="4" id="KW-1185">Reference proteome</keyword>
<proteinExistence type="predicted"/>
<feature type="transmembrane region" description="Helical" evidence="1">
    <location>
        <begin position="182"/>
        <end position="203"/>
    </location>
</feature>
<dbReference type="GO" id="GO:0009103">
    <property type="term" value="P:lipopolysaccharide biosynthetic process"/>
    <property type="evidence" value="ECO:0007669"/>
    <property type="project" value="TreeGrafter"/>
</dbReference>
<dbReference type="InterPro" id="IPR050879">
    <property type="entry name" value="Acyltransferase_3"/>
</dbReference>
<gene>
    <name evidence="3" type="ORF">B5C34_13780</name>
</gene>
<feature type="transmembrane region" description="Helical" evidence="1">
    <location>
        <begin position="156"/>
        <end position="175"/>
    </location>
</feature>
<comment type="caution">
    <text evidence="3">The sequence shown here is derived from an EMBL/GenBank/DDBJ whole genome shotgun (WGS) entry which is preliminary data.</text>
</comment>
<feature type="transmembrane region" description="Helical" evidence="1">
    <location>
        <begin position="297"/>
        <end position="318"/>
    </location>
</feature>
<dbReference type="PANTHER" id="PTHR23028:SF53">
    <property type="entry name" value="ACYL_TRANSF_3 DOMAIN-CONTAINING PROTEIN"/>
    <property type="match status" value="1"/>
</dbReference>
<dbReference type="AlphaFoldDB" id="A0A219B8E3"/>
<feature type="transmembrane region" description="Helical" evidence="1">
    <location>
        <begin position="257"/>
        <end position="276"/>
    </location>
</feature>
<dbReference type="Proteomes" id="UP000198462">
    <property type="component" value="Unassembled WGS sequence"/>
</dbReference>
<reference evidence="4" key="1">
    <citation type="submission" date="2017-05" db="EMBL/GenBank/DDBJ databases">
        <authorList>
            <person name="Lin X."/>
        </authorList>
    </citation>
    <scope>NUCLEOTIDE SEQUENCE [LARGE SCALE GENOMIC DNA]</scope>
    <source>
        <strain evidence="4">JLT2012</strain>
    </source>
</reference>
<dbReference type="PANTHER" id="PTHR23028">
    <property type="entry name" value="ACETYLTRANSFERASE"/>
    <property type="match status" value="1"/>
</dbReference>
<dbReference type="Pfam" id="PF01757">
    <property type="entry name" value="Acyl_transf_3"/>
    <property type="match status" value="1"/>
</dbReference>
<keyword evidence="1" id="KW-0472">Membrane</keyword>
<keyword evidence="1" id="KW-1133">Transmembrane helix</keyword>
<evidence type="ECO:0000259" key="2">
    <source>
        <dbReference type="Pfam" id="PF01757"/>
    </source>
</evidence>
<dbReference type="OrthoDB" id="9807745at2"/>
<feature type="transmembrane region" description="Helical" evidence="1">
    <location>
        <begin position="82"/>
        <end position="105"/>
    </location>
</feature>
<feature type="transmembrane region" description="Helical" evidence="1">
    <location>
        <begin position="209"/>
        <end position="227"/>
    </location>
</feature>
<dbReference type="GO" id="GO:0016020">
    <property type="term" value="C:membrane"/>
    <property type="evidence" value="ECO:0007669"/>
    <property type="project" value="TreeGrafter"/>
</dbReference>
<protein>
    <recommendedName>
        <fullName evidence="2">Acyltransferase 3 domain-containing protein</fullName>
    </recommendedName>
</protein>
<feature type="transmembrane region" description="Helical" evidence="1">
    <location>
        <begin position="18"/>
        <end position="38"/>
    </location>
</feature>
<evidence type="ECO:0000313" key="3">
    <source>
        <dbReference type="EMBL" id="OWV34423.1"/>
    </source>
</evidence>
<feature type="transmembrane region" description="Helical" evidence="1">
    <location>
        <begin position="330"/>
        <end position="352"/>
    </location>
</feature>
<evidence type="ECO:0000313" key="4">
    <source>
        <dbReference type="Proteomes" id="UP000198462"/>
    </source>
</evidence>
<dbReference type="EMBL" id="NFZT01000001">
    <property type="protein sequence ID" value="OWV34423.1"/>
    <property type="molecule type" value="Genomic_DNA"/>
</dbReference>
<dbReference type="RefSeq" id="WP_088713123.1">
    <property type="nucleotide sequence ID" value="NZ_NFZT01000001.1"/>
</dbReference>
<feature type="transmembrane region" description="Helical" evidence="1">
    <location>
        <begin position="234"/>
        <end position="251"/>
    </location>
</feature>
<accession>A0A219B8E3</accession>
<keyword evidence="1" id="KW-0812">Transmembrane</keyword>
<name>A0A219B8E3_9SPHN</name>
<feature type="transmembrane region" description="Helical" evidence="1">
    <location>
        <begin position="45"/>
        <end position="62"/>
    </location>
</feature>